<dbReference type="NCBIfam" id="NF004805">
    <property type="entry name" value="PRK06153.1-4"/>
    <property type="match status" value="1"/>
</dbReference>
<dbReference type="NCBIfam" id="NF004804">
    <property type="entry name" value="PRK06153.1-3"/>
    <property type="match status" value="1"/>
</dbReference>
<dbReference type="GO" id="GO:0008641">
    <property type="term" value="F:ubiquitin-like modifier activating enzyme activity"/>
    <property type="evidence" value="ECO:0007669"/>
    <property type="project" value="InterPro"/>
</dbReference>
<dbReference type="OrthoDB" id="8773615at2"/>
<dbReference type="InterPro" id="IPR035985">
    <property type="entry name" value="Ubiquitin-activating_enz"/>
</dbReference>
<dbReference type="EMBL" id="CP000249">
    <property type="protein sequence ID" value="ABD10269.1"/>
    <property type="molecule type" value="Genomic_DNA"/>
</dbReference>
<dbReference type="Proteomes" id="UP000001937">
    <property type="component" value="Chromosome"/>
</dbReference>
<evidence type="ECO:0000313" key="3">
    <source>
        <dbReference type="EMBL" id="ABD10269.1"/>
    </source>
</evidence>
<proteinExistence type="predicted"/>
<dbReference type="InterPro" id="IPR000594">
    <property type="entry name" value="ThiF_NAD_FAD-bd"/>
</dbReference>
<keyword evidence="4" id="KW-1185">Reference proteome</keyword>
<dbReference type="eggNOG" id="COG0476">
    <property type="taxonomic scope" value="Bacteria"/>
</dbReference>
<sequence length="396" mass="43688">MSQRLIVRSADLGRLREEGYHLETRGNVLLVHDVPYVNPSREVLRGTLVTELELAGDMTIQPSNHVAQFIGQTPSDSEGHPLSKLINSGAASLVGSVHVNFTFSKKPMGGDQRYRDYHHKVTTYVALLLMHAQVLDPTVAATTFPVITPDEDDDSPFEYLDTASVRAGISEVTKKLRLGPIAIIGLGGTGAYTLDLVAKTPVREIHLFDGDRYLQHNAFRSPGAPSIEELATVPKKVDYFAARYAKMRKKIVPHGDFVTEANVDELRGMTFVFLALDDGPARKLIVTKLEEYGIDFIDVGIGVEHVDNSLTGLVRTTLSTVDSRKHLDADHRLPFGKANDANDYNRNIQIADLNALNAALAVIKWKKLAGFYLDLEREHYSAYAVNGNTLINEDLG</sequence>
<dbReference type="Gene3D" id="3.40.50.720">
    <property type="entry name" value="NAD(P)-binding Rossmann-like Domain"/>
    <property type="match status" value="1"/>
</dbReference>
<name>Q2JEM3_FRACC</name>
<dbReference type="CDD" id="cd01483">
    <property type="entry name" value="E1_enzyme_family"/>
    <property type="match status" value="1"/>
</dbReference>
<dbReference type="RefSeq" id="WP_011435337.1">
    <property type="nucleotide sequence ID" value="NC_007777.1"/>
</dbReference>
<feature type="domain" description="DUF6791" evidence="2">
    <location>
        <begin position="11"/>
        <end position="162"/>
    </location>
</feature>
<dbReference type="HOGENOM" id="CLU_058815_0_0_11"/>
<gene>
    <name evidence="3" type="ordered locus">Francci3_0885</name>
</gene>
<organism evidence="3 4">
    <name type="scientific">Frankia casuarinae (strain DSM 45818 / CECT 9043 / HFP020203 / CcI3)</name>
    <dbReference type="NCBI Taxonomy" id="106370"/>
    <lineage>
        <taxon>Bacteria</taxon>
        <taxon>Bacillati</taxon>
        <taxon>Actinomycetota</taxon>
        <taxon>Actinomycetes</taxon>
        <taxon>Frankiales</taxon>
        <taxon>Frankiaceae</taxon>
        <taxon>Frankia</taxon>
    </lineage>
</organism>
<dbReference type="Pfam" id="PF00899">
    <property type="entry name" value="ThiF"/>
    <property type="match status" value="1"/>
</dbReference>
<dbReference type="InterPro" id="IPR046741">
    <property type="entry name" value="DUF6791"/>
</dbReference>
<dbReference type="AlphaFoldDB" id="Q2JEM3"/>
<dbReference type="STRING" id="106370.Francci3_0885"/>
<dbReference type="Pfam" id="PF20590">
    <property type="entry name" value="DUF6791"/>
    <property type="match status" value="1"/>
</dbReference>
<evidence type="ECO:0000259" key="1">
    <source>
        <dbReference type="Pfam" id="PF00899"/>
    </source>
</evidence>
<reference evidence="3 4" key="1">
    <citation type="journal article" date="2007" name="Genome Res.">
        <title>Genome characteristics of facultatively symbiotic Frankia sp. strains reflect host range and host plant biogeography.</title>
        <authorList>
            <person name="Normand P."/>
            <person name="Lapierre P."/>
            <person name="Tisa L.S."/>
            <person name="Gogarten J.P."/>
            <person name="Alloisio N."/>
            <person name="Bagnarol E."/>
            <person name="Bassi C.A."/>
            <person name="Berry A.M."/>
            <person name="Bickhart D.M."/>
            <person name="Choisne N."/>
            <person name="Couloux A."/>
            <person name="Cournoyer B."/>
            <person name="Cruveiller S."/>
            <person name="Daubin V."/>
            <person name="Demange N."/>
            <person name="Francino M.P."/>
            <person name="Goltsman E."/>
            <person name="Huang Y."/>
            <person name="Kopp O.R."/>
            <person name="Labarre L."/>
            <person name="Lapidus A."/>
            <person name="Lavire C."/>
            <person name="Marechal J."/>
            <person name="Martinez M."/>
            <person name="Mastronunzio J.E."/>
            <person name="Mullin B.C."/>
            <person name="Niemann J."/>
            <person name="Pujic P."/>
            <person name="Rawnsley T."/>
            <person name="Rouy Z."/>
            <person name="Schenowitz C."/>
            <person name="Sellstedt A."/>
            <person name="Tavares F."/>
            <person name="Tomkins J.P."/>
            <person name="Vallenet D."/>
            <person name="Valverde C."/>
            <person name="Wall L.G."/>
            <person name="Wang Y."/>
            <person name="Medigue C."/>
            <person name="Benson D.R."/>
        </authorList>
    </citation>
    <scope>NUCLEOTIDE SEQUENCE [LARGE SCALE GENOMIC DNA]</scope>
    <source>
        <strain evidence="4">DSM 45818 / CECT 9043 / CcI3</strain>
    </source>
</reference>
<accession>Q2JEM3</accession>
<protein>
    <submittedName>
        <fullName evidence="3">UBA/THIF-type NAD/FAD binding fold</fullName>
    </submittedName>
</protein>
<dbReference type="KEGG" id="fra:Francci3_0885"/>
<evidence type="ECO:0000259" key="2">
    <source>
        <dbReference type="Pfam" id="PF20590"/>
    </source>
</evidence>
<evidence type="ECO:0000313" key="4">
    <source>
        <dbReference type="Proteomes" id="UP000001937"/>
    </source>
</evidence>
<feature type="domain" description="THIF-type NAD/FAD binding fold" evidence="1">
    <location>
        <begin position="171"/>
        <end position="301"/>
    </location>
</feature>
<dbReference type="SUPFAM" id="SSF69572">
    <property type="entry name" value="Activating enzymes of the ubiquitin-like proteins"/>
    <property type="match status" value="1"/>
</dbReference>